<keyword evidence="3" id="KW-0813">Transport</keyword>
<proteinExistence type="inferred from homology"/>
<name>A0A5J9VV01_9POAL</name>
<dbReference type="AlphaFoldDB" id="A0A5J9VV01"/>
<feature type="transmembrane region" description="Helical" evidence="7">
    <location>
        <begin position="245"/>
        <end position="264"/>
    </location>
</feature>
<dbReference type="EMBL" id="RWGY01000007">
    <property type="protein sequence ID" value="TVU40039.1"/>
    <property type="molecule type" value="Genomic_DNA"/>
</dbReference>
<dbReference type="InterPro" id="IPR036259">
    <property type="entry name" value="MFS_trans_sf"/>
</dbReference>
<feature type="transmembrane region" description="Helical" evidence="7">
    <location>
        <begin position="184"/>
        <end position="204"/>
    </location>
</feature>
<dbReference type="InterPro" id="IPR045262">
    <property type="entry name" value="STP/PLT_plant"/>
</dbReference>
<keyword evidence="10" id="KW-1185">Reference proteome</keyword>
<dbReference type="PROSITE" id="PS50850">
    <property type="entry name" value="MFS"/>
    <property type="match status" value="1"/>
</dbReference>
<protein>
    <recommendedName>
        <fullName evidence="8">Major facilitator superfamily (MFS) profile domain-containing protein</fullName>
    </recommendedName>
</protein>
<dbReference type="PANTHER" id="PTHR23500:SF44">
    <property type="entry name" value="SUGAR TRANSPORT PROTEIN 5"/>
    <property type="match status" value="1"/>
</dbReference>
<reference evidence="9 10" key="1">
    <citation type="journal article" date="2019" name="Sci. Rep.">
        <title>A high-quality genome of Eragrostis curvula grass provides insights into Poaceae evolution and supports new strategies to enhance forage quality.</title>
        <authorList>
            <person name="Carballo J."/>
            <person name="Santos B.A.C.M."/>
            <person name="Zappacosta D."/>
            <person name="Garbus I."/>
            <person name="Selva J.P."/>
            <person name="Gallo C.A."/>
            <person name="Diaz A."/>
            <person name="Albertini E."/>
            <person name="Caccamo M."/>
            <person name="Echenique V."/>
        </authorList>
    </citation>
    <scope>NUCLEOTIDE SEQUENCE [LARGE SCALE GENOMIC DNA]</scope>
    <source>
        <strain evidence="10">cv. Victoria</strain>
        <tissue evidence="9">Leaf</tissue>
    </source>
</reference>
<dbReference type="Gramene" id="TVU40039">
    <property type="protein sequence ID" value="TVU40039"/>
    <property type="gene ID" value="EJB05_13485"/>
</dbReference>
<dbReference type="Pfam" id="PF00083">
    <property type="entry name" value="Sugar_tr"/>
    <property type="match status" value="2"/>
</dbReference>
<evidence type="ECO:0000256" key="4">
    <source>
        <dbReference type="ARBA" id="ARBA00022692"/>
    </source>
</evidence>
<dbReference type="GO" id="GO:0015144">
    <property type="term" value="F:carbohydrate transmembrane transporter activity"/>
    <property type="evidence" value="ECO:0007669"/>
    <property type="project" value="InterPro"/>
</dbReference>
<feature type="transmembrane region" description="Helical" evidence="7">
    <location>
        <begin position="276"/>
        <end position="295"/>
    </location>
</feature>
<gene>
    <name evidence="9" type="ORF">EJB05_13485</name>
</gene>
<feature type="transmembrane region" description="Helical" evidence="7">
    <location>
        <begin position="112"/>
        <end position="131"/>
    </location>
</feature>
<dbReference type="Gene3D" id="1.20.1250.20">
    <property type="entry name" value="MFS general substrate transporter like domains"/>
    <property type="match status" value="2"/>
</dbReference>
<dbReference type="OrthoDB" id="1651023at2759"/>
<keyword evidence="4 7" id="KW-0812">Transmembrane</keyword>
<accession>A0A5J9VV01</accession>
<comment type="subcellular location">
    <subcellularLocation>
        <location evidence="1">Membrane</location>
        <topology evidence="1">Multi-pass membrane protein</topology>
    </subcellularLocation>
</comment>
<comment type="similarity">
    <text evidence="2">Belongs to the major facilitator superfamily. Sugar transporter (TC 2.A.1.1) family.</text>
</comment>
<dbReference type="GO" id="GO:0016020">
    <property type="term" value="C:membrane"/>
    <property type="evidence" value="ECO:0007669"/>
    <property type="project" value="UniProtKB-SubCell"/>
</dbReference>
<dbReference type="SUPFAM" id="SSF103473">
    <property type="entry name" value="MFS general substrate transporter"/>
    <property type="match status" value="2"/>
</dbReference>
<keyword evidence="5 7" id="KW-1133">Transmembrane helix</keyword>
<feature type="transmembrane region" description="Helical" evidence="7">
    <location>
        <begin position="137"/>
        <end position="155"/>
    </location>
</feature>
<sequence length="320" mass="34042">MAGGGFVAADPSSRDYGGRVTFSVVMTCLMAASCGVIYGYDNGISGGVTQMESFLSIFFPEVLSKTKNANSNIYCKYDNQWLTTFTSSLYITAALSSLVASRVTRRVGRQGIMLLGSALFLAGSIINGGAVNVAMLVIGRMLLGFGIGFTFQSAFPVRRRFGTGMAGGGFLAADSSAQDYGGRVTFSVVMTCLMAASCGVIYGYDNGISGGVTQMESFLSLFFPEVLCGTKDANRNIYCKYDNQWLTAFTSSFFLAAAVSSLVASRITKRVGRQGIMLFGSALFLAGSIINLAAINISMLIIGRMLLGFGIGFTFQVTWR</sequence>
<organism evidence="9 10">
    <name type="scientific">Eragrostis curvula</name>
    <name type="common">weeping love grass</name>
    <dbReference type="NCBI Taxonomy" id="38414"/>
    <lineage>
        <taxon>Eukaryota</taxon>
        <taxon>Viridiplantae</taxon>
        <taxon>Streptophyta</taxon>
        <taxon>Embryophyta</taxon>
        <taxon>Tracheophyta</taxon>
        <taxon>Spermatophyta</taxon>
        <taxon>Magnoliopsida</taxon>
        <taxon>Liliopsida</taxon>
        <taxon>Poales</taxon>
        <taxon>Poaceae</taxon>
        <taxon>PACMAD clade</taxon>
        <taxon>Chloridoideae</taxon>
        <taxon>Eragrostideae</taxon>
        <taxon>Eragrostidinae</taxon>
        <taxon>Eragrostis</taxon>
    </lineage>
</organism>
<feature type="transmembrane region" description="Helical" evidence="7">
    <location>
        <begin position="81"/>
        <end position="100"/>
    </location>
</feature>
<evidence type="ECO:0000313" key="10">
    <source>
        <dbReference type="Proteomes" id="UP000324897"/>
    </source>
</evidence>
<feature type="domain" description="Major facilitator superfamily (MFS) profile" evidence="8">
    <location>
        <begin position="191"/>
        <end position="320"/>
    </location>
</feature>
<dbReference type="InterPro" id="IPR020846">
    <property type="entry name" value="MFS_dom"/>
</dbReference>
<evidence type="ECO:0000256" key="6">
    <source>
        <dbReference type="ARBA" id="ARBA00023136"/>
    </source>
</evidence>
<feature type="transmembrane region" description="Helical" evidence="7">
    <location>
        <begin position="20"/>
        <end position="40"/>
    </location>
</feature>
<dbReference type="PANTHER" id="PTHR23500">
    <property type="entry name" value="SOLUTE CARRIER FAMILY 2, FACILITATED GLUCOSE TRANSPORTER"/>
    <property type="match status" value="1"/>
</dbReference>
<evidence type="ECO:0000259" key="8">
    <source>
        <dbReference type="PROSITE" id="PS50850"/>
    </source>
</evidence>
<evidence type="ECO:0000256" key="5">
    <source>
        <dbReference type="ARBA" id="ARBA00022989"/>
    </source>
</evidence>
<evidence type="ECO:0000256" key="3">
    <source>
        <dbReference type="ARBA" id="ARBA00022448"/>
    </source>
</evidence>
<evidence type="ECO:0000256" key="7">
    <source>
        <dbReference type="SAM" id="Phobius"/>
    </source>
</evidence>
<dbReference type="InterPro" id="IPR005828">
    <property type="entry name" value="MFS_sugar_transport-like"/>
</dbReference>
<feature type="transmembrane region" description="Helical" evidence="7">
    <location>
        <begin position="301"/>
        <end position="319"/>
    </location>
</feature>
<comment type="caution">
    <text evidence="9">The sequence shown here is derived from an EMBL/GenBank/DDBJ whole genome shotgun (WGS) entry which is preliminary data.</text>
</comment>
<evidence type="ECO:0000256" key="1">
    <source>
        <dbReference type="ARBA" id="ARBA00004141"/>
    </source>
</evidence>
<keyword evidence="6 7" id="KW-0472">Membrane</keyword>
<feature type="non-terminal residue" evidence="9">
    <location>
        <position position="1"/>
    </location>
</feature>
<evidence type="ECO:0000256" key="2">
    <source>
        <dbReference type="ARBA" id="ARBA00010992"/>
    </source>
</evidence>
<evidence type="ECO:0000313" key="9">
    <source>
        <dbReference type="EMBL" id="TVU40039.1"/>
    </source>
</evidence>
<dbReference type="Proteomes" id="UP000324897">
    <property type="component" value="Chromosome 4"/>
</dbReference>